<evidence type="ECO:0000259" key="10">
    <source>
        <dbReference type="Pfam" id="PF01656"/>
    </source>
</evidence>
<gene>
    <name evidence="12" type="primary">cobB</name>
    <name evidence="12" type="ORF">GCM10011349_33950</name>
</gene>
<dbReference type="Proteomes" id="UP000605099">
    <property type="component" value="Unassembled WGS sequence"/>
</dbReference>
<evidence type="ECO:0000256" key="2">
    <source>
        <dbReference type="ARBA" id="ARBA00004953"/>
    </source>
</evidence>
<evidence type="ECO:0000256" key="5">
    <source>
        <dbReference type="ARBA" id="ARBA00022598"/>
    </source>
</evidence>
<dbReference type="Pfam" id="PF01656">
    <property type="entry name" value="CbiA"/>
    <property type="match status" value="1"/>
</dbReference>
<dbReference type="InterPro" id="IPR027417">
    <property type="entry name" value="P-loop_NTPase"/>
</dbReference>
<dbReference type="SUPFAM" id="SSF52540">
    <property type="entry name" value="P-loop containing nucleoside triphosphate hydrolases"/>
    <property type="match status" value="1"/>
</dbReference>
<accession>A0ABQ2JTT1</accession>
<proteinExistence type="inferred from homology"/>
<dbReference type="PROSITE" id="PS51274">
    <property type="entry name" value="GATASE_COBBQ"/>
    <property type="match status" value="1"/>
</dbReference>
<organism evidence="12 13">
    <name type="scientific">Novosphingobium indicum</name>
    <dbReference type="NCBI Taxonomy" id="462949"/>
    <lineage>
        <taxon>Bacteria</taxon>
        <taxon>Pseudomonadati</taxon>
        <taxon>Pseudomonadota</taxon>
        <taxon>Alphaproteobacteria</taxon>
        <taxon>Sphingomonadales</taxon>
        <taxon>Sphingomonadaceae</taxon>
        <taxon>Novosphingobium</taxon>
    </lineage>
</organism>
<dbReference type="PANTHER" id="PTHR43873">
    <property type="entry name" value="COBYRINATE A,C-DIAMIDE SYNTHASE"/>
    <property type="match status" value="1"/>
</dbReference>
<protein>
    <submittedName>
        <fullName evidence="12">Hydrogenobyrinate a,c-diamide synthase</fullName>
    </submittedName>
</protein>
<keyword evidence="8" id="KW-0460">Magnesium</keyword>
<dbReference type="NCBIfam" id="NF002204">
    <property type="entry name" value="PRK01077.1"/>
    <property type="match status" value="1"/>
</dbReference>
<feature type="domain" description="CobB/CobQ-like glutamine amidotransferase" evidence="11">
    <location>
        <begin position="240"/>
        <end position="419"/>
    </location>
</feature>
<evidence type="ECO:0000256" key="1">
    <source>
        <dbReference type="ARBA" id="ARBA00001946"/>
    </source>
</evidence>
<keyword evidence="6" id="KW-0547">Nucleotide-binding</keyword>
<comment type="pathway">
    <text evidence="2">Cofactor biosynthesis; adenosylcobalamin biosynthesis.</text>
</comment>
<dbReference type="PANTHER" id="PTHR43873:SF1">
    <property type="entry name" value="COBYRINATE A,C-DIAMIDE SYNTHASE"/>
    <property type="match status" value="1"/>
</dbReference>
<dbReference type="InterPro" id="IPR002586">
    <property type="entry name" value="CobQ/CobB/MinD/ParA_Nub-bd_dom"/>
</dbReference>
<dbReference type="CDD" id="cd05388">
    <property type="entry name" value="CobB_N"/>
    <property type="match status" value="1"/>
</dbReference>
<dbReference type="Gene3D" id="3.40.50.880">
    <property type="match status" value="1"/>
</dbReference>
<sequence length="437" mass="46602">MTLVARCPALLVSAPASGQGKTLVTAALARLHRKAGRRVRVFKCGPDFLDPMILEQASGAPVYQLDLFMVGEDECRRLLHEAAREADVILVEGVMGLYDGDPSSADLAARFGLPVLAVIDGSAMAQTFGALAHGLAGYREDVNLAAVLANRVGSARHAQMLEESLPPSITWLGALPRDPAAAFPERHLGLVQAAEIADLDARLEQAVTNLPASAAWLPPAVSFEPPSAGAATERLLEGVRVAIARDAAFGFIYPANLASLEAMGARLSFFSPLEDQGLPECDALWLPGGYPELHLEALSANRAMMEAVRDHHAAGKPILAECGGMLYCMEVLEAKDGSSAQMAGLIPGKAAMQPRLAALGLQQVELPGGCLRGHTFHYSQMQTEERALVRATTVDGRQGEPVFRIGSLTASYVHFYFSSAPRAVAPLFRSRRRIVPK</sequence>
<comment type="caution">
    <text evidence="12">The sequence shown here is derived from an EMBL/GenBank/DDBJ whole genome shotgun (WGS) entry which is preliminary data.</text>
</comment>
<feature type="domain" description="CobQ/CobB/MinD/ParA nucleotide binding" evidence="10">
    <location>
        <begin position="12"/>
        <end position="187"/>
    </location>
</feature>
<keyword evidence="7" id="KW-0067">ATP-binding</keyword>
<evidence type="ECO:0000256" key="6">
    <source>
        <dbReference type="ARBA" id="ARBA00022741"/>
    </source>
</evidence>
<dbReference type="Gene3D" id="3.40.50.300">
    <property type="entry name" value="P-loop containing nucleotide triphosphate hydrolases"/>
    <property type="match status" value="1"/>
</dbReference>
<dbReference type="EMBL" id="BMLK01000017">
    <property type="protein sequence ID" value="GGN56342.1"/>
    <property type="molecule type" value="Genomic_DNA"/>
</dbReference>
<evidence type="ECO:0000256" key="3">
    <source>
        <dbReference type="ARBA" id="ARBA00006205"/>
    </source>
</evidence>
<dbReference type="Pfam" id="PF07685">
    <property type="entry name" value="GATase_3"/>
    <property type="match status" value="1"/>
</dbReference>
<evidence type="ECO:0000256" key="9">
    <source>
        <dbReference type="ARBA" id="ARBA00022962"/>
    </source>
</evidence>
<evidence type="ECO:0000256" key="4">
    <source>
        <dbReference type="ARBA" id="ARBA00022573"/>
    </source>
</evidence>
<evidence type="ECO:0000256" key="8">
    <source>
        <dbReference type="ARBA" id="ARBA00022842"/>
    </source>
</evidence>
<dbReference type="InterPro" id="IPR011698">
    <property type="entry name" value="GATase_3"/>
</dbReference>
<dbReference type="RefSeq" id="WP_229710509.1">
    <property type="nucleotide sequence ID" value="NZ_BMLK01000017.1"/>
</dbReference>
<dbReference type="NCBIfam" id="TIGR00379">
    <property type="entry name" value="cobB"/>
    <property type="match status" value="1"/>
</dbReference>
<keyword evidence="4" id="KW-0169">Cobalamin biosynthesis</keyword>
<evidence type="ECO:0000313" key="12">
    <source>
        <dbReference type="EMBL" id="GGN56342.1"/>
    </source>
</evidence>
<reference evidence="13" key="1">
    <citation type="journal article" date="2019" name="Int. J. Syst. Evol. Microbiol.">
        <title>The Global Catalogue of Microorganisms (GCM) 10K type strain sequencing project: providing services to taxonomists for standard genome sequencing and annotation.</title>
        <authorList>
            <consortium name="The Broad Institute Genomics Platform"/>
            <consortium name="The Broad Institute Genome Sequencing Center for Infectious Disease"/>
            <person name="Wu L."/>
            <person name="Ma J."/>
        </authorList>
    </citation>
    <scope>NUCLEOTIDE SEQUENCE [LARGE SCALE GENOMIC DNA]</scope>
    <source>
        <strain evidence="13">CGMCC 1.6784</strain>
    </source>
</reference>
<keyword evidence="13" id="KW-1185">Reference proteome</keyword>
<evidence type="ECO:0000313" key="13">
    <source>
        <dbReference type="Proteomes" id="UP000605099"/>
    </source>
</evidence>
<keyword evidence="9" id="KW-0315">Glutamine amidotransferase</keyword>
<evidence type="ECO:0000256" key="7">
    <source>
        <dbReference type="ARBA" id="ARBA00022840"/>
    </source>
</evidence>
<dbReference type="CDD" id="cd03130">
    <property type="entry name" value="GATase1_CobB"/>
    <property type="match status" value="1"/>
</dbReference>
<keyword evidence="5" id="KW-0436">Ligase</keyword>
<comment type="cofactor">
    <cofactor evidence="1">
        <name>Mg(2+)</name>
        <dbReference type="ChEBI" id="CHEBI:18420"/>
    </cofactor>
</comment>
<dbReference type="InterPro" id="IPR004484">
    <property type="entry name" value="CbiA/CobB_synth"/>
</dbReference>
<evidence type="ECO:0000259" key="11">
    <source>
        <dbReference type="Pfam" id="PF07685"/>
    </source>
</evidence>
<name>A0ABQ2JTT1_9SPHN</name>
<comment type="similarity">
    <text evidence="3">Belongs to the CobB/CobQ family. CobQ subfamily.</text>
</comment>
<dbReference type="SUPFAM" id="SSF52317">
    <property type="entry name" value="Class I glutamine amidotransferase-like"/>
    <property type="match status" value="1"/>
</dbReference>
<dbReference type="InterPro" id="IPR029062">
    <property type="entry name" value="Class_I_gatase-like"/>
</dbReference>